<keyword evidence="4" id="KW-0507">mRNA processing</keyword>
<dbReference type="InterPro" id="IPR009360">
    <property type="entry name" value="Isy1"/>
</dbReference>
<dbReference type="GO" id="GO:0071007">
    <property type="term" value="C:U2-type catalytic step 2 spliceosome"/>
    <property type="evidence" value="ECO:0007669"/>
    <property type="project" value="EnsemblFungi"/>
</dbReference>
<dbReference type="OrthoDB" id="1739576at2759"/>
<keyword evidence="5" id="KW-0539">Nucleus</keyword>
<dbReference type="KEGG" id="ncs:NCAS_0A13020"/>
<evidence type="ECO:0000313" key="8">
    <source>
        <dbReference type="Proteomes" id="UP000001640"/>
    </source>
</evidence>
<protein>
    <recommendedName>
        <fullName evidence="3">Pre-mRNA-splicing factor ISY1</fullName>
    </recommendedName>
</protein>
<evidence type="ECO:0000256" key="1">
    <source>
        <dbReference type="ARBA" id="ARBA00004123"/>
    </source>
</evidence>
<comment type="subcellular location">
    <subcellularLocation>
        <location evidence="1">Nucleus</location>
    </subcellularLocation>
</comment>
<dbReference type="GO" id="GO:0071014">
    <property type="term" value="C:post-mRNA release spliceosomal complex"/>
    <property type="evidence" value="ECO:0007669"/>
    <property type="project" value="EnsemblFungi"/>
</dbReference>
<reference evidence="7 8" key="1">
    <citation type="journal article" date="2011" name="Proc. Natl. Acad. Sci. U.S.A.">
        <title>Evolutionary erosion of yeast sex chromosomes by mating-type switching accidents.</title>
        <authorList>
            <person name="Gordon J.L."/>
            <person name="Armisen D."/>
            <person name="Proux-Wera E."/>
            <person name="Oheigeartaigh S.S."/>
            <person name="Byrne K.P."/>
            <person name="Wolfe K.H."/>
        </authorList>
    </citation>
    <scope>NUCLEOTIDE SEQUENCE [LARGE SCALE GENOMIC DNA]</scope>
    <source>
        <strain evidence="8">ATCC 76901 / BCRC 22586 / CBS 4309 / NBRC 1992 / NRRL Y-12630</strain>
    </source>
</reference>
<keyword evidence="6" id="KW-0175">Coiled coil</keyword>
<evidence type="ECO:0000256" key="2">
    <source>
        <dbReference type="ARBA" id="ARBA00007002"/>
    </source>
</evidence>
<dbReference type="GO" id="GO:0071006">
    <property type="term" value="C:U2-type catalytic step 1 spliceosome"/>
    <property type="evidence" value="ECO:0007669"/>
    <property type="project" value="EnsemblFungi"/>
</dbReference>
<dbReference type="Gene3D" id="1.10.287.660">
    <property type="entry name" value="Helix hairpin bin"/>
    <property type="match status" value="1"/>
</dbReference>
<dbReference type="GO" id="GO:0071020">
    <property type="term" value="C:post-spliceosomal complex"/>
    <property type="evidence" value="ECO:0007669"/>
    <property type="project" value="EnsemblFungi"/>
</dbReference>
<gene>
    <name evidence="7" type="primary">NCAS0A13020</name>
    <name evidence="7" type="ordered locus">NCAS_0A13020</name>
</gene>
<dbReference type="PANTHER" id="PTHR13021">
    <property type="entry name" value="PRE-MRNA-SPLICING FACTOR ISY1"/>
    <property type="match status" value="1"/>
</dbReference>
<dbReference type="AlphaFoldDB" id="G0V8R1"/>
<evidence type="ECO:0000313" key="7">
    <source>
        <dbReference type="EMBL" id="CCC67860.1"/>
    </source>
</evidence>
<dbReference type="GO" id="GO:0000389">
    <property type="term" value="P:mRNA 3'-splice site recognition"/>
    <property type="evidence" value="ECO:0007669"/>
    <property type="project" value="EnsemblFungi"/>
</dbReference>
<dbReference type="FunCoup" id="G0V8R1">
    <property type="interactions" value="272"/>
</dbReference>
<sequence length="239" mass="28156">MSRNTDKANSLLVRYQEQQAEEQSGYKDYSRYKRPKKVSAVKDLKEALEWKRQVQIEINQKSTRMYDESLNELQLQDLNDELNELIKERSRWNWHISKDLNGGNRIKKDKKLEDATSGKLVDGKRYFGRALQLPEVEEVLLQKKKQKNHPDDDDGDVMIDKSRIPTDHAHSFYYGSGNDKDMDYEALQRYESKWTAVLRGEDQPEAEPEIAAVVVPTLSQMELWLVERRKRKLLEQLDL</sequence>
<proteinExistence type="inferred from homology"/>
<dbReference type="GO" id="GO:0000350">
    <property type="term" value="P:generation of catalytic spliceosome for second transesterification step"/>
    <property type="evidence" value="ECO:0007669"/>
    <property type="project" value="EnsemblFungi"/>
</dbReference>
<evidence type="ECO:0000256" key="3">
    <source>
        <dbReference type="ARBA" id="ARBA00019194"/>
    </source>
</evidence>
<accession>G0V8R1</accession>
<reference key="2">
    <citation type="submission" date="2011-08" db="EMBL/GenBank/DDBJ databases">
        <title>Genome sequence of Naumovozyma castellii.</title>
        <authorList>
            <person name="Gordon J.L."/>
            <person name="Armisen D."/>
            <person name="Proux-Wera E."/>
            <person name="OhEigeartaigh S.S."/>
            <person name="Byrne K.P."/>
            <person name="Wolfe K.H."/>
        </authorList>
    </citation>
    <scope>NUCLEOTIDE SEQUENCE</scope>
    <source>
        <strain>Type strain:CBS 4309</strain>
    </source>
</reference>
<comment type="similarity">
    <text evidence="2">Belongs to the ISY1 family.</text>
</comment>
<dbReference type="STRING" id="1064592.G0V8R1"/>
<organism evidence="7 8">
    <name type="scientific">Naumovozyma castellii</name>
    <name type="common">Yeast</name>
    <name type="synonym">Saccharomyces castellii</name>
    <dbReference type="NCBI Taxonomy" id="27288"/>
    <lineage>
        <taxon>Eukaryota</taxon>
        <taxon>Fungi</taxon>
        <taxon>Dikarya</taxon>
        <taxon>Ascomycota</taxon>
        <taxon>Saccharomycotina</taxon>
        <taxon>Saccharomycetes</taxon>
        <taxon>Saccharomycetales</taxon>
        <taxon>Saccharomycetaceae</taxon>
        <taxon>Naumovozyma</taxon>
    </lineage>
</organism>
<keyword evidence="4" id="KW-0508">mRNA splicing</keyword>
<dbReference type="RefSeq" id="XP_003674240.1">
    <property type="nucleotide sequence ID" value="XM_003674192.1"/>
</dbReference>
<dbReference type="GeneID" id="96901338"/>
<dbReference type="Proteomes" id="UP000001640">
    <property type="component" value="Chromosome 1"/>
</dbReference>
<dbReference type="HOGENOM" id="CLU_043453_2_1_1"/>
<dbReference type="OMA" id="QKSTRIY"/>
<dbReference type="SUPFAM" id="SSF140102">
    <property type="entry name" value="ISY1 domain-like"/>
    <property type="match status" value="1"/>
</dbReference>
<dbReference type="GO" id="GO:0000384">
    <property type="term" value="F:first spliceosomal transesterification activity"/>
    <property type="evidence" value="ECO:0007669"/>
    <property type="project" value="EnsemblFungi"/>
</dbReference>
<evidence type="ECO:0000256" key="5">
    <source>
        <dbReference type="ARBA" id="ARBA00023242"/>
    </source>
</evidence>
<name>G0V8R1_NAUCA</name>
<dbReference type="InterPro" id="IPR029012">
    <property type="entry name" value="Helix_hairpin_bin_sf"/>
</dbReference>
<dbReference type="EMBL" id="HE576752">
    <property type="protein sequence ID" value="CCC67860.1"/>
    <property type="molecule type" value="Genomic_DNA"/>
</dbReference>
<dbReference type="InParanoid" id="G0V8R1"/>
<dbReference type="GO" id="GO:0000974">
    <property type="term" value="C:Prp19 complex"/>
    <property type="evidence" value="ECO:0007669"/>
    <property type="project" value="EnsemblFungi"/>
</dbReference>
<feature type="coiled-coil region" evidence="6">
    <location>
        <begin position="68"/>
        <end position="95"/>
    </location>
</feature>
<keyword evidence="8" id="KW-1185">Reference proteome</keyword>
<evidence type="ECO:0000256" key="6">
    <source>
        <dbReference type="SAM" id="Coils"/>
    </source>
</evidence>
<dbReference type="eggNOG" id="KOG3068">
    <property type="taxonomic scope" value="Eukaryota"/>
</dbReference>
<evidence type="ECO:0000256" key="4">
    <source>
        <dbReference type="ARBA" id="ARBA00023187"/>
    </source>
</evidence>
<dbReference type="InterPro" id="IPR037200">
    <property type="entry name" value="Isy1_sf"/>
</dbReference>
<dbReference type="Pfam" id="PF06246">
    <property type="entry name" value="Isy1"/>
    <property type="match status" value="1"/>
</dbReference>